<sequence>MPPSSSSRRRRPAADPPILPPAAAAEEEETRDWAELPLDAISAILHKLDHVDILMGAGQVCRSWRGAARDEPELWRRIDMLGHAELFNQLNLHGMAQEAVRRSAGRCEAFWGEYAGDHDFLLYLGDQAPSLKSLRLISCYNFFDEGLTEAIVKFPLLEELELSLCANVGESGVFGVVGNACPQLKRFRFSKNVFYDFEASGYDRDDEALGIASMRELRSLQLFGNCLTNKGLTAILDNCLHLESLDIRHCFNVNMDETLRAKCAKISTLRPPHDSTDDYDFQVQEPVWADSDPWSGDSMGYGSDYELDSEDYDDYCDPSRYLDGVYEDDLDEEDRMILRGMRALMNLVTYSLFATPKLPIIPARPRLGRNPPTAKETRDWAELPLDAISSILHKLDHVDILTGAGQVCRSWRGAARDEPELWRRIDMLGHAQLFNKLNLHGMAQAAVRRSAGRCEAFWGECAGDDGFLLYLGDQAPSLKSLHLISCKDVSDEGFTEAIQKFPLLEDLELSLCPYVGESGVFRVVGKACPQLKRFRLNRDGFYYLDSRDYDMDEDALGIATMRGLRSLQLSGNRVTNKGLDAILDNCRHLESLDIRRCFNVKMNGTLRAKCARISSLRLPHEPN</sequence>
<protein>
    <recommendedName>
        <fullName evidence="2">F-box domain-containing protein</fullName>
    </recommendedName>
</protein>
<evidence type="ECO:0000256" key="1">
    <source>
        <dbReference type="SAM" id="MobiDB-lite"/>
    </source>
</evidence>
<dbReference type="Proteomes" id="UP001231189">
    <property type="component" value="Unassembled WGS sequence"/>
</dbReference>
<dbReference type="SMART" id="SM00367">
    <property type="entry name" value="LRR_CC"/>
    <property type="match status" value="8"/>
</dbReference>
<dbReference type="InterPro" id="IPR001810">
    <property type="entry name" value="F-box_dom"/>
</dbReference>
<feature type="domain" description="F-box" evidence="2">
    <location>
        <begin position="30"/>
        <end position="78"/>
    </location>
</feature>
<dbReference type="Pfam" id="PF13516">
    <property type="entry name" value="LRR_6"/>
    <property type="match status" value="2"/>
</dbReference>
<keyword evidence="4" id="KW-1185">Reference proteome</keyword>
<dbReference type="PROSITE" id="PS50181">
    <property type="entry name" value="FBOX"/>
    <property type="match status" value="2"/>
</dbReference>
<comment type="caution">
    <text evidence="3">The sequence shown here is derived from an EMBL/GenBank/DDBJ whole genome shotgun (WGS) entry which is preliminary data.</text>
</comment>
<feature type="region of interest" description="Disordered" evidence="1">
    <location>
        <begin position="1"/>
        <end position="27"/>
    </location>
</feature>
<dbReference type="Pfam" id="PF12937">
    <property type="entry name" value="F-box-like"/>
    <property type="match status" value="2"/>
</dbReference>
<dbReference type="PANTHER" id="PTHR38926:SF70">
    <property type="entry name" value="F-BOX DOMAIN-CONTAINING PROTEIN"/>
    <property type="match status" value="1"/>
</dbReference>
<dbReference type="EMBL" id="JAUUTY010000003">
    <property type="protein sequence ID" value="KAK1669035.1"/>
    <property type="molecule type" value="Genomic_DNA"/>
</dbReference>
<gene>
    <name evidence="3" type="ORF">QYE76_057194</name>
</gene>
<evidence type="ECO:0000313" key="4">
    <source>
        <dbReference type="Proteomes" id="UP001231189"/>
    </source>
</evidence>
<dbReference type="InterPro" id="IPR036047">
    <property type="entry name" value="F-box-like_dom_sf"/>
</dbReference>
<dbReference type="InterPro" id="IPR006553">
    <property type="entry name" value="Leu-rich_rpt_Cys-con_subtyp"/>
</dbReference>
<dbReference type="AlphaFoldDB" id="A0AAD8T3Y4"/>
<reference evidence="3" key="1">
    <citation type="submission" date="2023-07" db="EMBL/GenBank/DDBJ databases">
        <title>A chromosome-level genome assembly of Lolium multiflorum.</title>
        <authorList>
            <person name="Chen Y."/>
            <person name="Copetti D."/>
            <person name="Kolliker R."/>
            <person name="Studer B."/>
        </authorList>
    </citation>
    <scope>NUCLEOTIDE SEQUENCE</scope>
    <source>
        <strain evidence="3">02402/16</strain>
        <tissue evidence="3">Leaf</tissue>
    </source>
</reference>
<dbReference type="InterPro" id="IPR001611">
    <property type="entry name" value="Leu-rich_rpt"/>
</dbReference>
<dbReference type="FunFam" id="1.20.1280.50:FF:000037">
    <property type="entry name" value="F-box protein SKIP19"/>
    <property type="match status" value="2"/>
</dbReference>
<organism evidence="3 4">
    <name type="scientific">Lolium multiflorum</name>
    <name type="common">Italian ryegrass</name>
    <name type="synonym">Lolium perenne subsp. multiflorum</name>
    <dbReference type="NCBI Taxonomy" id="4521"/>
    <lineage>
        <taxon>Eukaryota</taxon>
        <taxon>Viridiplantae</taxon>
        <taxon>Streptophyta</taxon>
        <taxon>Embryophyta</taxon>
        <taxon>Tracheophyta</taxon>
        <taxon>Spermatophyta</taxon>
        <taxon>Magnoliopsida</taxon>
        <taxon>Liliopsida</taxon>
        <taxon>Poales</taxon>
        <taxon>Poaceae</taxon>
        <taxon>BOP clade</taxon>
        <taxon>Pooideae</taxon>
        <taxon>Poodae</taxon>
        <taxon>Poeae</taxon>
        <taxon>Poeae Chloroplast Group 2 (Poeae type)</taxon>
        <taxon>Loliodinae</taxon>
        <taxon>Loliinae</taxon>
        <taxon>Lolium</taxon>
    </lineage>
</organism>
<dbReference type="SMART" id="SM00256">
    <property type="entry name" value="FBOX"/>
    <property type="match status" value="2"/>
</dbReference>
<evidence type="ECO:0000313" key="3">
    <source>
        <dbReference type="EMBL" id="KAK1669035.1"/>
    </source>
</evidence>
<dbReference type="Gene3D" id="1.20.1280.50">
    <property type="match status" value="2"/>
</dbReference>
<dbReference type="InterPro" id="IPR032675">
    <property type="entry name" value="LRR_dom_sf"/>
</dbReference>
<proteinExistence type="predicted"/>
<feature type="domain" description="F-box" evidence="2">
    <location>
        <begin position="377"/>
        <end position="425"/>
    </location>
</feature>
<accession>A0AAD8T3Y4</accession>
<dbReference type="Gene3D" id="3.80.10.10">
    <property type="entry name" value="Ribonuclease Inhibitor"/>
    <property type="match status" value="2"/>
</dbReference>
<dbReference type="SUPFAM" id="SSF81383">
    <property type="entry name" value="F-box domain"/>
    <property type="match status" value="2"/>
</dbReference>
<evidence type="ECO:0000259" key="2">
    <source>
        <dbReference type="PROSITE" id="PS50181"/>
    </source>
</evidence>
<name>A0AAD8T3Y4_LOLMU</name>
<dbReference type="PANTHER" id="PTHR38926">
    <property type="entry name" value="F-BOX DOMAIN CONTAINING PROTEIN, EXPRESSED"/>
    <property type="match status" value="1"/>
</dbReference>
<dbReference type="SUPFAM" id="SSF52058">
    <property type="entry name" value="L domain-like"/>
    <property type="match status" value="1"/>
</dbReference>